<evidence type="ECO:0000256" key="1">
    <source>
        <dbReference type="ARBA" id="ARBA00007734"/>
    </source>
</evidence>
<evidence type="ECO:0000256" key="2">
    <source>
        <dbReference type="ARBA" id="ARBA00009387"/>
    </source>
</evidence>
<gene>
    <name evidence="4" type="ORF">Amme_071_008</name>
</gene>
<evidence type="ECO:0000259" key="3">
    <source>
        <dbReference type="Pfam" id="PF01464"/>
    </source>
</evidence>
<dbReference type="Gene3D" id="1.10.530.10">
    <property type="match status" value="1"/>
</dbReference>
<reference evidence="4 5" key="2">
    <citation type="journal article" date="2014" name="FEMS Microbiol. Lett.">
        <title>Draft genomic DNA sequence of the facultatively methylotrophic bacterium Acidomonas methanolica type strain MB58.</title>
        <authorList>
            <person name="Higashiura N."/>
            <person name="Hadano H."/>
            <person name="Hirakawa H."/>
            <person name="Matsutani M."/>
            <person name="Takabe S."/>
            <person name="Matsushita K."/>
            <person name="Azuma Y."/>
        </authorList>
    </citation>
    <scope>NUCLEOTIDE SEQUENCE [LARGE SCALE GENOMIC DNA]</scope>
    <source>
        <strain evidence="4 5">MB58</strain>
    </source>
</reference>
<accession>A0A023D632</accession>
<dbReference type="Pfam" id="PF01464">
    <property type="entry name" value="SLT"/>
    <property type="match status" value="1"/>
</dbReference>
<dbReference type="SUPFAM" id="SSF53955">
    <property type="entry name" value="Lysozyme-like"/>
    <property type="match status" value="1"/>
</dbReference>
<organism evidence="4 5">
    <name type="scientific">Acidomonas methanolica NBRC 104435</name>
    <dbReference type="NCBI Taxonomy" id="1231351"/>
    <lineage>
        <taxon>Bacteria</taxon>
        <taxon>Pseudomonadati</taxon>
        <taxon>Pseudomonadota</taxon>
        <taxon>Alphaproteobacteria</taxon>
        <taxon>Acetobacterales</taxon>
        <taxon>Acetobacteraceae</taxon>
        <taxon>Acidomonas</taxon>
    </lineage>
</organism>
<feature type="domain" description="Transglycosylase SLT" evidence="3">
    <location>
        <begin position="37"/>
        <end position="136"/>
    </location>
</feature>
<dbReference type="Proteomes" id="UP000019760">
    <property type="component" value="Unassembled WGS sequence"/>
</dbReference>
<comment type="similarity">
    <text evidence="1">Belongs to the transglycosylase Slt family.</text>
</comment>
<evidence type="ECO:0000313" key="4">
    <source>
        <dbReference type="EMBL" id="GAJ29628.1"/>
    </source>
</evidence>
<name>A0A023D632_ACIMT</name>
<dbReference type="AlphaFoldDB" id="A0A023D632"/>
<sequence>MMTGGKAALRLLGVMLPVVVSMTIPEHVAAADLYADMIAEAATRAQIPASWIAAVLHAESRGDAHAVSSAGAMGLMQVMPGTWASLRMSLGLGDDPFDPHDNILAGATYLRWMRDRYGEAGFLAAYNAGPARYDEHLATGRPLPDETRNYVASVSARLALPPADDIAIGASAAPSWQISSLFPASFLRGGEASRPVESAHDPARSSGSRLTDWTALAPQSAGLFIASRHGEARP</sequence>
<protein>
    <submittedName>
        <fullName evidence="4">Lytic transglycosylase</fullName>
    </submittedName>
</protein>
<dbReference type="CDD" id="cd00254">
    <property type="entry name" value="LT-like"/>
    <property type="match status" value="1"/>
</dbReference>
<dbReference type="PANTHER" id="PTHR37423">
    <property type="entry name" value="SOLUBLE LYTIC MUREIN TRANSGLYCOSYLASE-RELATED"/>
    <property type="match status" value="1"/>
</dbReference>
<keyword evidence="5" id="KW-1185">Reference proteome</keyword>
<dbReference type="PANTHER" id="PTHR37423:SF2">
    <property type="entry name" value="MEMBRANE-BOUND LYTIC MUREIN TRANSGLYCOSYLASE C"/>
    <property type="match status" value="1"/>
</dbReference>
<comment type="similarity">
    <text evidence="2">Belongs to the virb1 family.</text>
</comment>
<reference evidence="5" key="1">
    <citation type="journal article" date="2014" name="FEMS Microbiol. Lett.">
        <title>Draft Genomic DNA Sequence of the Facultatively Methylotrophic Bacterium Acidomonas methanolica type strain MB58.</title>
        <authorList>
            <person name="Higashiura N."/>
            <person name="Hadano H."/>
            <person name="Hirakawa H."/>
            <person name="Matsutani M."/>
            <person name="Takabe S."/>
            <person name="Matsushita K."/>
            <person name="Azuma Y."/>
        </authorList>
    </citation>
    <scope>NUCLEOTIDE SEQUENCE [LARGE SCALE GENOMIC DNA]</scope>
    <source>
        <strain evidence="5">MB58</strain>
    </source>
</reference>
<dbReference type="EMBL" id="BAND01000071">
    <property type="protein sequence ID" value="GAJ29628.1"/>
    <property type="molecule type" value="Genomic_DNA"/>
</dbReference>
<proteinExistence type="inferred from homology"/>
<dbReference type="InterPro" id="IPR023346">
    <property type="entry name" value="Lysozyme-like_dom_sf"/>
</dbReference>
<comment type="caution">
    <text evidence="4">The sequence shown here is derived from an EMBL/GenBank/DDBJ whole genome shotgun (WGS) entry which is preliminary data.</text>
</comment>
<evidence type="ECO:0000313" key="5">
    <source>
        <dbReference type="Proteomes" id="UP000019760"/>
    </source>
</evidence>
<dbReference type="InterPro" id="IPR008258">
    <property type="entry name" value="Transglycosylase_SLT_dom_1"/>
</dbReference>